<dbReference type="FunFam" id="1.10.10.10:FF:000131">
    <property type="entry name" value="la-related protein 1B isoform X2"/>
    <property type="match status" value="1"/>
</dbReference>
<reference evidence="5 6" key="1">
    <citation type="submission" date="2016-07" db="EMBL/GenBank/DDBJ databases">
        <title>Pervasive Adenine N6-methylation of Active Genes in Fungi.</title>
        <authorList>
            <consortium name="DOE Joint Genome Institute"/>
            <person name="Mondo S.J."/>
            <person name="Dannebaum R.O."/>
            <person name="Kuo R.C."/>
            <person name="Labutti K."/>
            <person name="Haridas S."/>
            <person name="Kuo A."/>
            <person name="Salamov A."/>
            <person name="Ahrendt S.R."/>
            <person name="Lipzen A."/>
            <person name="Sullivan W."/>
            <person name="Andreopoulos W.B."/>
            <person name="Clum A."/>
            <person name="Lindquist E."/>
            <person name="Daum C."/>
            <person name="Ramamoorthy G.K."/>
            <person name="Gryganskyi A."/>
            <person name="Culley D."/>
            <person name="Magnuson J.K."/>
            <person name="James T.Y."/>
            <person name="O'Malley M.A."/>
            <person name="Stajich J.E."/>
            <person name="Spatafora J.W."/>
            <person name="Visel A."/>
            <person name="Grigoriev I.V."/>
        </authorList>
    </citation>
    <scope>NUCLEOTIDE SEQUENCE [LARGE SCALE GENOMIC DNA]</scope>
    <source>
        <strain evidence="5 6">NRRL 1336</strain>
    </source>
</reference>
<dbReference type="InterPro" id="IPR036388">
    <property type="entry name" value="WH-like_DNA-bd_sf"/>
</dbReference>
<dbReference type="Pfam" id="PF21071">
    <property type="entry name" value="LARP1_HEAT"/>
    <property type="match status" value="1"/>
</dbReference>
<feature type="region of interest" description="Disordered" evidence="3">
    <location>
        <begin position="106"/>
        <end position="199"/>
    </location>
</feature>
<dbReference type="SMART" id="SM00715">
    <property type="entry name" value="LA"/>
    <property type="match status" value="1"/>
</dbReference>
<protein>
    <recommendedName>
        <fullName evidence="4">HTH La-type RNA-binding domain-containing protein</fullName>
    </recommendedName>
</protein>
<dbReference type="InterPro" id="IPR036390">
    <property type="entry name" value="WH_DNA-bd_sf"/>
</dbReference>
<dbReference type="GO" id="GO:0045727">
    <property type="term" value="P:positive regulation of translation"/>
    <property type="evidence" value="ECO:0007669"/>
    <property type="project" value="TreeGrafter"/>
</dbReference>
<dbReference type="Pfam" id="PF05383">
    <property type="entry name" value="La"/>
    <property type="match status" value="1"/>
</dbReference>
<dbReference type="STRING" id="90262.A0A1X2I4V9"/>
<gene>
    <name evidence="5" type="ORF">BCR42DRAFT_441545</name>
</gene>
<evidence type="ECO:0000313" key="6">
    <source>
        <dbReference type="Proteomes" id="UP000193560"/>
    </source>
</evidence>
<dbReference type="SMART" id="SM00684">
    <property type="entry name" value="DM15"/>
    <property type="match status" value="3"/>
</dbReference>
<dbReference type="Gene3D" id="1.10.10.10">
    <property type="entry name" value="Winged helix-like DNA-binding domain superfamily/Winged helix DNA-binding domain"/>
    <property type="match status" value="1"/>
</dbReference>
<dbReference type="GO" id="GO:0010494">
    <property type="term" value="C:cytoplasmic stress granule"/>
    <property type="evidence" value="ECO:0007669"/>
    <property type="project" value="TreeGrafter"/>
</dbReference>
<dbReference type="InterPro" id="IPR045180">
    <property type="entry name" value="La_dom_prot"/>
</dbReference>
<sequence>MTDTTKKNNIKPSKVTPTRPHSISTATNTSQSNSYENMTNSWNTTHSAVSDFKPTTTNVWDTHKQDTGGSLVKISETDNIHSWPAPNEAPKMAEDYNHTGKKEKFISKGRTQWKHLTPTITHSKPTPGKSSSAKGSGTCKEKKSSKSRNKRKKDSSDSKTRHSNQKTSTSTATDSPSDNAPSVAAKLGNGNNDAHSIKGKQYIKDSSLYDSNRNNNYSLRQKNDSFHKSWHSTSTDNIYTSKDRRVSNNERSRQNTYSSRMVQYYPSSDVVLAYVNVDTETLKSYIVQQIEYYFSIDNLCKDMFLRGKMDSEGYVDFKLLANFNRVRGLTTDHGLIHSALKDSQQLQMTADKIRKREGWEHWIIPPLTNVPPAHPKPQQPATTTADIGKHSVIHKTSSPPSTQKNLSLNSTTLLASQKDLTSTDLPTSSSSKTSASHVHDKDLRENDVFNFGDELHYQDDRCLNATSKYCLLDDDDDDDDDGQDMDEGLIARIMIVTQRNNGGDGSNGSYDRVKMNDDLSNLINEGLHEYEAGLHQHDQHSESNVTTMDKNQFEKLPGSQWHQSQVDERVGSQNSSSNIIMTKKQKTKFYPVRRESLPFYNGGLSDETVMASPCSDESTGNVIVVGDKYGHVGWVIGNQVHRYNPNDIYSTSLGESPRSSTSNSNSTTTTKTTTVDGNSESNVASPKSIPNYQHPSHSLLQENGFVQQTYYQYHAVALKERKKLGVGHSQEMNTLFRFWSNFLRDHFNKRMYNEFKRLALDDVKHDYRYGLECLFRFYSHGLEKRDRRDLFEDFQELALADYDAGHLYGLEKFWAYLYYRKDKSKQAVQPSQRLATVLSSYHSAKDFKNVTASPVVSSSFNIPLHSRQQKHQQKQHIGIKHDRDPRSQTLVDTF</sequence>
<feature type="region of interest" description="Disordered" evidence="3">
    <location>
        <begin position="1"/>
        <end position="50"/>
    </location>
</feature>
<dbReference type="GO" id="GO:0000339">
    <property type="term" value="F:RNA cap binding"/>
    <property type="evidence" value="ECO:0007669"/>
    <property type="project" value="InterPro"/>
</dbReference>
<dbReference type="PANTHER" id="PTHR22792">
    <property type="entry name" value="LUPUS LA PROTEIN-RELATED"/>
    <property type="match status" value="1"/>
</dbReference>
<feature type="compositionally biased region" description="Polar residues" evidence="3">
    <location>
        <begin position="118"/>
        <end position="135"/>
    </location>
</feature>
<proteinExistence type="predicted"/>
<comment type="caution">
    <text evidence="5">The sequence shown here is derived from an EMBL/GenBank/DDBJ whole genome shotgun (WGS) entry which is preliminary data.</text>
</comment>
<dbReference type="GO" id="GO:0005829">
    <property type="term" value="C:cytosol"/>
    <property type="evidence" value="ECO:0007669"/>
    <property type="project" value="TreeGrafter"/>
</dbReference>
<dbReference type="InterPro" id="IPR006630">
    <property type="entry name" value="La_HTH"/>
</dbReference>
<dbReference type="Proteomes" id="UP000193560">
    <property type="component" value="Unassembled WGS sequence"/>
</dbReference>
<feature type="compositionally biased region" description="Low complexity" evidence="3">
    <location>
        <begin position="659"/>
        <end position="674"/>
    </location>
</feature>
<dbReference type="InterPro" id="IPR006607">
    <property type="entry name" value="DM15"/>
</dbReference>
<dbReference type="OrthoDB" id="340227at2759"/>
<dbReference type="AlphaFoldDB" id="A0A1X2I4V9"/>
<dbReference type="CDD" id="cd07323">
    <property type="entry name" value="LAM"/>
    <property type="match status" value="1"/>
</dbReference>
<feature type="region of interest" description="Disordered" evidence="3">
    <location>
        <begin position="419"/>
        <end position="440"/>
    </location>
</feature>
<dbReference type="PANTHER" id="PTHR22792:SF132">
    <property type="entry name" value="LA-RELATED PROTEIN 1"/>
    <property type="match status" value="1"/>
</dbReference>
<feature type="compositionally biased region" description="Polar residues" evidence="3">
    <location>
        <begin position="15"/>
        <end position="50"/>
    </location>
</feature>
<evidence type="ECO:0000256" key="2">
    <source>
        <dbReference type="PROSITE-ProRule" id="PRU00332"/>
    </source>
</evidence>
<organism evidence="5 6">
    <name type="scientific">Absidia repens</name>
    <dbReference type="NCBI Taxonomy" id="90262"/>
    <lineage>
        <taxon>Eukaryota</taxon>
        <taxon>Fungi</taxon>
        <taxon>Fungi incertae sedis</taxon>
        <taxon>Mucoromycota</taxon>
        <taxon>Mucoromycotina</taxon>
        <taxon>Mucoromycetes</taxon>
        <taxon>Mucorales</taxon>
        <taxon>Cunninghamellaceae</taxon>
        <taxon>Absidia</taxon>
    </lineage>
</organism>
<feature type="domain" description="HTH La-type RNA-binding" evidence="4">
    <location>
        <begin position="276"/>
        <end position="365"/>
    </location>
</feature>
<name>A0A1X2I4V9_9FUNG</name>
<accession>A0A1X2I4V9</accession>
<dbReference type="PROSITE" id="PS50961">
    <property type="entry name" value="HTH_LA"/>
    <property type="match status" value="1"/>
</dbReference>
<feature type="compositionally biased region" description="Polar residues" evidence="3">
    <location>
        <begin position="648"/>
        <end position="658"/>
    </location>
</feature>
<keyword evidence="1 2" id="KW-0694">RNA-binding</keyword>
<feature type="region of interest" description="Disordered" evidence="3">
    <location>
        <begin position="648"/>
        <end position="688"/>
    </location>
</feature>
<evidence type="ECO:0000256" key="3">
    <source>
        <dbReference type="SAM" id="MobiDB-lite"/>
    </source>
</evidence>
<evidence type="ECO:0000259" key="4">
    <source>
        <dbReference type="PROSITE" id="PS50961"/>
    </source>
</evidence>
<evidence type="ECO:0000313" key="5">
    <source>
        <dbReference type="EMBL" id="ORZ09474.1"/>
    </source>
</evidence>
<feature type="compositionally biased region" description="Polar residues" evidence="3">
    <location>
        <begin position="675"/>
        <end position="688"/>
    </location>
</feature>
<feature type="compositionally biased region" description="Low complexity" evidence="3">
    <location>
        <begin position="419"/>
        <end position="436"/>
    </location>
</feature>
<feature type="compositionally biased region" description="Low complexity" evidence="3">
    <location>
        <begin position="167"/>
        <end position="178"/>
    </location>
</feature>
<dbReference type="GO" id="GO:0048255">
    <property type="term" value="P:mRNA stabilization"/>
    <property type="evidence" value="ECO:0007669"/>
    <property type="project" value="InterPro"/>
</dbReference>
<evidence type="ECO:0000256" key="1">
    <source>
        <dbReference type="ARBA" id="ARBA00022884"/>
    </source>
</evidence>
<dbReference type="EMBL" id="MCGE01000027">
    <property type="protein sequence ID" value="ORZ09474.1"/>
    <property type="molecule type" value="Genomic_DNA"/>
</dbReference>
<keyword evidence="6" id="KW-1185">Reference proteome</keyword>
<dbReference type="SUPFAM" id="SSF46785">
    <property type="entry name" value="Winged helix' DNA-binding domain"/>
    <property type="match status" value="1"/>
</dbReference>